<feature type="domain" description="Kazal-like" evidence="2">
    <location>
        <begin position="64"/>
        <end position="123"/>
    </location>
</feature>
<dbReference type="AlphaFoldDB" id="A0A9P0BK76"/>
<proteinExistence type="predicted"/>
<evidence type="ECO:0000313" key="3">
    <source>
        <dbReference type="EMBL" id="CAH0564815.1"/>
    </source>
</evidence>
<organism evidence="3 4">
    <name type="scientific">Brassicogethes aeneus</name>
    <name type="common">Rape pollen beetle</name>
    <name type="synonym">Meligethes aeneus</name>
    <dbReference type="NCBI Taxonomy" id="1431903"/>
    <lineage>
        <taxon>Eukaryota</taxon>
        <taxon>Metazoa</taxon>
        <taxon>Ecdysozoa</taxon>
        <taxon>Arthropoda</taxon>
        <taxon>Hexapoda</taxon>
        <taxon>Insecta</taxon>
        <taxon>Pterygota</taxon>
        <taxon>Neoptera</taxon>
        <taxon>Endopterygota</taxon>
        <taxon>Coleoptera</taxon>
        <taxon>Polyphaga</taxon>
        <taxon>Cucujiformia</taxon>
        <taxon>Nitidulidae</taxon>
        <taxon>Meligethinae</taxon>
        <taxon>Brassicogethes</taxon>
    </lineage>
</organism>
<keyword evidence="4" id="KW-1185">Reference proteome</keyword>
<dbReference type="PROSITE" id="PS51465">
    <property type="entry name" value="KAZAL_2"/>
    <property type="match status" value="2"/>
</dbReference>
<evidence type="ECO:0000256" key="1">
    <source>
        <dbReference type="SAM" id="SignalP"/>
    </source>
</evidence>
<dbReference type="PANTHER" id="PTHR21131">
    <property type="entry name" value="SERINE-TYPE ENDOPEPTIDASE INHIBITOR"/>
    <property type="match status" value="1"/>
</dbReference>
<protein>
    <recommendedName>
        <fullName evidence="2">Kazal-like domain-containing protein</fullName>
    </recommendedName>
</protein>
<dbReference type="Pfam" id="PF00050">
    <property type="entry name" value="Kazal_1"/>
    <property type="match status" value="2"/>
</dbReference>
<dbReference type="EMBL" id="OV121140">
    <property type="protein sequence ID" value="CAH0564815.1"/>
    <property type="molecule type" value="Genomic_DNA"/>
</dbReference>
<dbReference type="InterPro" id="IPR053265">
    <property type="entry name" value="Serpin"/>
</dbReference>
<dbReference type="OrthoDB" id="126772at2759"/>
<feature type="chain" id="PRO_5040105153" description="Kazal-like domain-containing protein" evidence="1">
    <location>
        <begin position="21"/>
        <end position="136"/>
    </location>
</feature>
<dbReference type="Gene3D" id="3.30.60.30">
    <property type="match status" value="2"/>
</dbReference>
<dbReference type="InterPro" id="IPR036058">
    <property type="entry name" value="Kazal_dom_sf"/>
</dbReference>
<dbReference type="SUPFAM" id="SSF100895">
    <property type="entry name" value="Kazal-type serine protease inhibitors"/>
    <property type="match status" value="2"/>
</dbReference>
<reference evidence="3" key="1">
    <citation type="submission" date="2021-12" db="EMBL/GenBank/DDBJ databases">
        <authorList>
            <person name="King R."/>
        </authorList>
    </citation>
    <scope>NUCLEOTIDE SEQUENCE</scope>
</reference>
<feature type="signal peptide" evidence="1">
    <location>
        <begin position="1"/>
        <end position="20"/>
    </location>
</feature>
<dbReference type="SMART" id="SM00280">
    <property type="entry name" value="KAZAL"/>
    <property type="match status" value="2"/>
</dbReference>
<dbReference type="Proteomes" id="UP001154078">
    <property type="component" value="Chromosome 9"/>
</dbReference>
<keyword evidence="1" id="KW-0732">Signal</keyword>
<dbReference type="InterPro" id="IPR002350">
    <property type="entry name" value="Kazal_dom"/>
</dbReference>
<dbReference type="CDD" id="cd00104">
    <property type="entry name" value="KAZAL_FS"/>
    <property type="match status" value="2"/>
</dbReference>
<dbReference type="PANTHER" id="PTHR21131:SF0">
    <property type="entry name" value="GEO10195P1-RELATED"/>
    <property type="match status" value="1"/>
</dbReference>
<gene>
    <name evidence="3" type="ORF">MELIAE_LOCUS13271</name>
</gene>
<evidence type="ECO:0000259" key="2">
    <source>
        <dbReference type="PROSITE" id="PS51465"/>
    </source>
</evidence>
<sequence>MKFITLSEAIFLIFVVCSGAEVLQHKICMCSRIEAPVCASNNITFGNKCEFDCIVGKNNPDIFIVDNGPCSDVLQHKICMCNRIAAPVCASNNITFGSKCEFDCIVGGNNPEIYIVYNGPCTEVPKHKIKLIINIP</sequence>
<feature type="domain" description="Kazal-like" evidence="2">
    <location>
        <begin position="11"/>
        <end position="53"/>
    </location>
</feature>
<name>A0A9P0BK76_BRAAE</name>
<evidence type="ECO:0000313" key="4">
    <source>
        <dbReference type="Proteomes" id="UP001154078"/>
    </source>
</evidence>
<accession>A0A9P0BK76</accession>